<name>A0ABT9FYT9_LEPDI</name>
<organism evidence="2 3">
    <name type="scientific">Leptothrix discophora</name>
    <dbReference type="NCBI Taxonomy" id="89"/>
    <lineage>
        <taxon>Bacteria</taxon>
        <taxon>Pseudomonadati</taxon>
        <taxon>Pseudomonadota</taxon>
        <taxon>Betaproteobacteria</taxon>
        <taxon>Burkholderiales</taxon>
        <taxon>Sphaerotilaceae</taxon>
        <taxon>Leptothrix</taxon>
    </lineage>
</organism>
<evidence type="ECO:0000259" key="1">
    <source>
        <dbReference type="PROSITE" id="PS50943"/>
    </source>
</evidence>
<gene>
    <name evidence="2" type="ORF">Q8X39_01550</name>
</gene>
<evidence type="ECO:0000313" key="3">
    <source>
        <dbReference type="Proteomes" id="UP001235760"/>
    </source>
</evidence>
<accession>A0ABT9FYT9</accession>
<feature type="domain" description="HTH cro/C1-type" evidence="1">
    <location>
        <begin position="46"/>
        <end position="75"/>
    </location>
</feature>
<dbReference type="Proteomes" id="UP001235760">
    <property type="component" value="Unassembled WGS sequence"/>
</dbReference>
<sequence>MNTAKAQFALRLREAMVAEGYAPRPAVLEREFNTRHFGKSMTLHGVRRWLLGQTMPSQDKLLTLSRWLRVPPEDLAFGSEPRRALEARQASWDQGIGYADRHIFELYLKLPVPARKTARDVIAALAVAHQVEGA</sequence>
<reference evidence="2 3" key="1">
    <citation type="submission" date="2023-08" db="EMBL/GenBank/DDBJ databases">
        <authorList>
            <person name="Roldan D.M."/>
            <person name="Menes R.J."/>
        </authorList>
    </citation>
    <scope>NUCLEOTIDE SEQUENCE [LARGE SCALE GENOMIC DNA]</scope>
    <source>
        <strain evidence="2 3">CCM 2812</strain>
    </source>
</reference>
<comment type="caution">
    <text evidence="2">The sequence shown here is derived from an EMBL/GenBank/DDBJ whole genome shotgun (WGS) entry which is preliminary data.</text>
</comment>
<dbReference type="InterPro" id="IPR001387">
    <property type="entry name" value="Cro/C1-type_HTH"/>
</dbReference>
<dbReference type="EMBL" id="JAUZEE010000001">
    <property type="protein sequence ID" value="MDP4299306.1"/>
    <property type="molecule type" value="Genomic_DNA"/>
</dbReference>
<protein>
    <submittedName>
        <fullName evidence="2">XRE family transcriptional regulator</fullName>
    </submittedName>
</protein>
<dbReference type="RefSeq" id="WP_305747866.1">
    <property type="nucleotide sequence ID" value="NZ_JAUZEE010000001.1"/>
</dbReference>
<evidence type="ECO:0000313" key="2">
    <source>
        <dbReference type="EMBL" id="MDP4299306.1"/>
    </source>
</evidence>
<proteinExistence type="predicted"/>
<keyword evidence="3" id="KW-1185">Reference proteome</keyword>
<dbReference type="PROSITE" id="PS50943">
    <property type="entry name" value="HTH_CROC1"/>
    <property type="match status" value="1"/>
</dbReference>